<proteinExistence type="predicted"/>
<protein>
    <submittedName>
        <fullName evidence="2">Uncharacterized protein</fullName>
    </submittedName>
</protein>
<feature type="compositionally biased region" description="Polar residues" evidence="1">
    <location>
        <begin position="1"/>
        <end position="13"/>
    </location>
</feature>
<feature type="region of interest" description="Disordered" evidence="1">
    <location>
        <begin position="1"/>
        <end position="59"/>
    </location>
</feature>
<sequence>MESSPRNLGSTLDSCVEHKTTKEPRQASSKIGNVSTRQRIQPAFCSSSQDKGHHLSPRACSSCENYPAMF</sequence>
<accession>A0A0A9D5K5</accession>
<evidence type="ECO:0000256" key="1">
    <source>
        <dbReference type="SAM" id="MobiDB-lite"/>
    </source>
</evidence>
<evidence type="ECO:0000313" key="2">
    <source>
        <dbReference type="EMBL" id="JAD80935.1"/>
    </source>
</evidence>
<reference evidence="2" key="1">
    <citation type="submission" date="2014-09" db="EMBL/GenBank/DDBJ databases">
        <authorList>
            <person name="Magalhaes I.L.F."/>
            <person name="Oliveira U."/>
            <person name="Santos F.R."/>
            <person name="Vidigal T.H.D.A."/>
            <person name="Brescovit A.D."/>
            <person name="Santos A.J."/>
        </authorList>
    </citation>
    <scope>NUCLEOTIDE SEQUENCE</scope>
    <source>
        <tissue evidence="2">Shoot tissue taken approximately 20 cm above the soil surface</tissue>
    </source>
</reference>
<organism evidence="2">
    <name type="scientific">Arundo donax</name>
    <name type="common">Giant reed</name>
    <name type="synonym">Donax arundinaceus</name>
    <dbReference type="NCBI Taxonomy" id="35708"/>
    <lineage>
        <taxon>Eukaryota</taxon>
        <taxon>Viridiplantae</taxon>
        <taxon>Streptophyta</taxon>
        <taxon>Embryophyta</taxon>
        <taxon>Tracheophyta</taxon>
        <taxon>Spermatophyta</taxon>
        <taxon>Magnoliopsida</taxon>
        <taxon>Liliopsida</taxon>
        <taxon>Poales</taxon>
        <taxon>Poaceae</taxon>
        <taxon>PACMAD clade</taxon>
        <taxon>Arundinoideae</taxon>
        <taxon>Arundineae</taxon>
        <taxon>Arundo</taxon>
    </lineage>
</organism>
<reference evidence="2" key="2">
    <citation type="journal article" date="2015" name="Data Brief">
        <title>Shoot transcriptome of the giant reed, Arundo donax.</title>
        <authorList>
            <person name="Barrero R.A."/>
            <person name="Guerrero F.D."/>
            <person name="Moolhuijzen P."/>
            <person name="Goolsby J.A."/>
            <person name="Tidwell J."/>
            <person name="Bellgard S.E."/>
            <person name="Bellgard M.I."/>
        </authorList>
    </citation>
    <scope>NUCLEOTIDE SEQUENCE</scope>
    <source>
        <tissue evidence="2">Shoot tissue taken approximately 20 cm above the soil surface</tissue>
    </source>
</reference>
<feature type="compositionally biased region" description="Polar residues" evidence="1">
    <location>
        <begin position="26"/>
        <end position="49"/>
    </location>
</feature>
<dbReference type="EMBL" id="GBRH01216960">
    <property type="protein sequence ID" value="JAD80935.1"/>
    <property type="molecule type" value="Transcribed_RNA"/>
</dbReference>
<name>A0A0A9D5K5_ARUDO</name>
<feature type="compositionally biased region" description="Basic and acidic residues" evidence="1">
    <location>
        <begin position="15"/>
        <end position="25"/>
    </location>
</feature>
<dbReference type="AlphaFoldDB" id="A0A0A9D5K5"/>